<dbReference type="Proteomes" id="UP000594042">
    <property type="component" value="Chromosome"/>
</dbReference>
<gene>
    <name evidence="2" type="ORF">Cop2CBH44_18290</name>
</gene>
<keyword evidence="3" id="KW-1185">Reference proteome</keyword>
<feature type="transmembrane region" description="Helical" evidence="1">
    <location>
        <begin position="60"/>
        <end position="82"/>
    </location>
</feature>
<name>A0A7G1HUY3_9BACT</name>
<keyword evidence="1" id="KW-1133">Transmembrane helix</keyword>
<sequence length="94" mass="10399">MVMILCLLCIGIGIGYLCRRVYILRKLESTISYTIFIMLFIFGITIGADKNIINNIGNFGLQAVLLAVCGVLGSLFASYLAYRILSKKGDQNEK</sequence>
<dbReference type="EMBL" id="AP023322">
    <property type="protein sequence ID" value="BCI63476.1"/>
    <property type="molecule type" value="Genomic_DNA"/>
</dbReference>
<evidence type="ECO:0008006" key="4">
    <source>
        <dbReference type="Google" id="ProtNLM"/>
    </source>
</evidence>
<dbReference type="GO" id="GO:0015661">
    <property type="term" value="F:L-lysine efflux transmembrane transporter activity"/>
    <property type="evidence" value="ECO:0007669"/>
    <property type="project" value="InterPro"/>
</dbReference>
<protein>
    <recommendedName>
        <fullName evidence="4">DUF340 domain-containing protein</fullName>
    </recommendedName>
</protein>
<dbReference type="KEGG" id="copr:Cop2CBH44_18290"/>
<reference evidence="3" key="1">
    <citation type="submission" date="2020-07" db="EMBL/GenBank/DDBJ databases">
        <title>Complete genome sequencing of Coprobacter sp. strain 2CBH44.</title>
        <authorList>
            <person name="Sakamoto M."/>
            <person name="Murakami T."/>
            <person name="Mori H."/>
        </authorList>
    </citation>
    <scope>NUCLEOTIDE SEQUENCE [LARGE SCALE GENOMIC DNA]</scope>
    <source>
        <strain evidence="3">2CBH44</strain>
    </source>
</reference>
<evidence type="ECO:0000256" key="1">
    <source>
        <dbReference type="SAM" id="Phobius"/>
    </source>
</evidence>
<evidence type="ECO:0000313" key="2">
    <source>
        <dbReference type="EMBL" id="BCI63476.1"/>
    </source>
</evidence>
<dbReference type="Pfam" id="PF03956">
    <property type="entry name" value="Lys_export"/>
    <property type="match status" value="1"/>
</dbReference>
<dbReference type="InterPro" id="IPR005642">
    <property type="entry name" value="LysO"/>
</dbReference>
<proteinExistence type="predicted"/>
<keyword evidence="1" id="KW-0472">Membrane</keyword>
<dbReference type="RefSeq" id="WP_021930538.1">
    <property type="nucleotide sequence ID" value="NZ_AP023322.1"/>
</dbReference>
<evidence type="ECO:0000313" key="3">
    <source>
        <dbReference type="Proteomes" id="UP000594042"/>
    </source>
</evidence>
<organism evidence="2 3">
    <name type="scientific">Coprobacter secundus subsp. similis</name>
    <dbReference type="NCBI Taxonomy" id="2751153"/>
    <lineage>
        <taxon>Bacteria</taxon>
        <taxon>Pseudomonadati</taxon>
        <taxon>Bacteroidota</taxon>
        <taxon>Bacteroidia</taxon>
        <taxon>Bacteroidales</taxon>
        <taxon>Barnesiellaceae</taxon>
        <taxon>Coprobacter</taxon>
    </lineage>
</organism>
<dbReference type="AlphaFoldDB" id="A0A7G1HUY3"/>
<accession>A0A7G1HUY3</accession>
<keyword evidence="1" id="KW-0812">Transmembrane</keyword>
<feature type="transmembrane region" description="Helical" evidence="1">
    <location>
        <begin position="30"/>
        <end position="48"/>
    </location>
</feature>